<dbReference type="Proteomes" id="UP000284057">
    <property type="component" value="Unassembled WGS sequence"/>
</dbReference>
<accession>A0A418KM01</accession>
<sequence length="429" mass="45470">MRSSKTPAVLSTALLSIGALAGCVAGSTEDSSDDQQTSGTVEFWTINLKGNYEDYIQGLIDDYEAANDGVEIEWVDVPGGEINQKLLASLASGDVPDVVQLIDADLGSFGDALSDLTPFYSEDDLSAYLPTLVDSVRRQDALMAVPWIYGGAPTAWYNGQLLEQAGIAAADLPTTWDEAFEFGRRVKETTGLCGFSELPRVAVLQSEGVTVLNDDRTQATLNTPEAAAVLDKWREAYRAGAVCPGAVSEDIRNLPETLDNGLAAGVVGGVYGLPANLINTKNNAPEVYQHLVVSDAVQGAAGNYVIPGVNALAVPQGSDIKEVAADFILHVTSPDAQLEFCGLAPIFPSTTQTLEGSVFTDLDESDPQDAARKHAIDALPVVITQQIPAQLEDAYLKEIRAFMTSDVAATDTLATVEEAWNTLLAEQAG</sequence>
<proteinExistence type="predicted"/>
<reference evidence="2 3" key="1">
    <citation type="submission" date="2018-09" db="EMBL/GenBank/DDBJ databases">
        <title>Isolation, diversity and antifungal activity of actinobacteria from wheat.</title>
        <authorList>
            <person name="Han C."/>
        </authorList>
    </citation>
    <scope>NUCLEOTIDE SEQUENCE [LARGE SCALE GENOMIC DNA]</scope>
    <source>
        <strain evidence="2 3">NEAU-YY265</strain>
    </source>
</reference>
<dbReference type="OrthoDB" id="4289620at2"/>
<dbReference type="AlphaFoldDB" id="A0A418KM01"/>
<dbReference type="InterPro" id="IPR050490">
    <property type="entry name" value="Bact_solute-bd_prot1"/>
</dbReference>
<dbReference type="PROSITE" id="PS51257">
    <property type="entry name" value="PROKAR_LIPOPROTEIN"/>
    <property type="match status" value="1"/>
</dbReference>
<evidence type="ECO:0000313" key="3">
    <source>
        <dbReference type="Proteomes" id="UP000284057"/>
    </source>
</evidence>
<dbReference type="InterPro" id="IPR006059">
    <property type="entry name" value="SBP"/>
</dbReference>
<dbReference type="RefSeq" id="WP_119661646.1">
    <property type="nucleotide sequence ID" value="NZ_QUAL01000184.1"/>
</dbReference>
<keyword evidence="1" id="KW-0732">Signal</keyword>
<evidence type="ECO:0000313" key="2">
    <source>
        <dbReference type="EMBL" id="RIQ18988.1"/>
    </source>
</evidence>
<dbReference type="EMBL" id="QUAL01000184">
    <property type="protein sequence ID" value="RIQ18988.1"/>
    <property type="molecule type" value="Genomic_DNA"/>
</dbReference>
<name>A0A418KM01_9ACTN</name>
<dbReference type="Gene3D" id="3.40.190.10">
    <property type="entry name" value="Periplasmic binding protein-like II"/>
    <property type="match status" value="1"/>
</dbReference>
<dbReference type="PANTHER" id="PTHR43649:SF12">
    <property type="entry name" value="DIACETYLCHITOBIOSE BINDING PROTEIN DASA"/>
    <property type="match status" value="1"/>
</dbReference>
<dbReference type="Pfam" id="PF01547">
    <property type="entry name" value="SBP_bac_1"/>
    <property type="match status" value="1"/>
</dbReference>
<keyword evidence="3" id="KW-1185">Reference proteome</keyword>
<organism evidence="2 3">
    <name type="scientific">Jiangella rhizosphaerae</name>
    <dbReference type="NCBI Taxonomy" id="2293569"/>
    <lineage>
        <taxon>Bacteria</taxon>
        <taxon>Bacillati</taxon>
        <taxon>Actinomycetota</taxon>
        <taxon>Actinomycetes</taxon>
        <taxon>Jiangellales</taxon>
        <taxon>Jiangellaceae</taxon>
        <taxon>Jiangella</taxon>
    </lineage>
</organism>
<dbReference type="PANTHER" id="PTHR43649">
    <property type="entry name" value="ARABINOSE-BINDING PROTEIN-RELATED"/>
    <property type="match status" value="1"/>
</dbReference>
<comment type="caution">
    <text evidence="2">The sequence shown here is derived from an EMBL/GenBank/DDBJ whole genome shotgun (WGS) entry which is preliminary data.</text>
</comment>
<protein>
    <submittedName>
        <fullName evidence="2">Extracellular solute-binding protein</fullName>
    </submittedName>
</protein>
<gene>
    <name evidence="2" type="ORF">DY240_20175</name>
</gene>
<feature type="chain" id="PRO_5038620978" evidence="1">
    <location>
        <begin position="22"/>
        <end position="429"/>
    </location>
</feature>
<dbReference type="SUPFAM" id="SSF53850">
    <property type="entry name" value="Periplasmic binding protein-like II"/>
    <property type="match status" value="1"/>
</dbReference>
<evidence type="ECO:0000256" key="1">
    <source>
        <dbReference type="SAM" id="SignalP"/>
    </source>
</evidence>
<feature type="signal peptide" evidence="1">
    <location>
        <begin position="1"/>
        <end position="21"/>
    </location>
</feature>